<comment type="subcellular location">
    <subcellularLocation>
        <location evidence="1">Membrane</location>
        <topology evidence="1">Single-pass membrane protein</topology>
    </subcellularLocation>
</comment>
<dbReference type="Pfam" id="PF04011">
    <property type="entry name" value="LemA"/>
    <property type="match status" value="1"/>
</dbReference>
<keyword evidence="3" id="KW-0812">Transmembrane</keyword>
<organism evidence="6">
    <name type="scientific">candidate division CPR1 bacterium ADurb.Bin160</name>
    <dbReference type="NCBI Taxonomy" id="1852826"/>
    <lineage>
        <taxon>Bacteria</taxon>
        <taxon>candidate division CPR1</taxon>
    </lineage>
</organism>
<evidence type="ECO:0000313" key="6">
    <source>
        <dbReference type="EMBL" id="OQB42392.1"/>
    </source>
</evidence>
<gene>
    <name evidence="6" type="ORF">BWY04_00271</name>
</gene>
<evidence type="ECO:0000256" key="2">
    <source>
        <dbReference type="ARBA" id="ARBA00008854"/>
    </source>
</evidence>
<dbReference type="GO" id="GO:0016020">
    <property type="term" value="C:membrane"/>
    <property type="evidence" value="ECO:0007669"/>
    <property type="project" value="UniProtKB-SubCell"/>
</dbReference>
<dbReference type="InterPro" id="IPR023353">
    <property type="entry name" value="LemA-like_dom_sf"/>
</dbReference>
<evidence type="ECO:0000256" key="3">
    <source>
        <dbReference type="ARBA" id="ARBA00022692"/>
    </source>
</evidence>
<comment type="similarity">
    <text evidence="2">Belongs to the LemA family.</text>
</comment>
<comment type="caution">
    <text evidence="6">The sequence shown here is derived from an EMBL/GenBank/DDBJ whole genome shotgun (WGS) entry which is preliminary data.</text>
</comment>
<dbReference type="PANTHER" id="PTHR34478">
    <property type="entry name" value="PROTEIN LEMA"/>
    <property type="match status" value="1"/>
</dbReference>
<keyword evidence="4" id="KW-1133">Transmembrane helix</keyword>
<dbReference type="InterPro" id="IPR007156">
    <property type="entry name" value="MamQ_LemA"/>
</dbReference>
<reference evidence="6" key="1">
    <citation type="submission" date="2017-02" db="EMBL/GenBank/DDBJ databases">
        <title>Delving into the versatile metabolic prowess of the omnipresent phylum Bacteroidetes.</title>
        <authorList>
            <person name="Nobu M.K."/>
            <person name="Mei R."/>
            <person name="Narihiro T."/>
            <person name="Kuroda K."/>
            <person name="Liu W.-T."/>
        </authorList>
    </citation>
    <scope>NUCLEOTIDE SEQUENCE</scope>
    <source>
        <strain evidence="6">ADurb.Bin160</strain>
    </source>
</reference>
<protein>
    <submittedName>
        <fullName evidence="6">LemA family protein</fullName>
    </submittedName>
</protein>
<accession>A0A1V5ZQY7</accession>
<dbReference type="SUPFAM" id="SSF140478">
    <property type="entry name" value="LemA-like"/>
    <property type="match status" value="1"/>
</dbReference>
<evidence type="ECO:0000256" key="5">
    <source>
        <dbReference type="ARBA" id="ARBA00023136"/>
    </source>
</evidence>
<dbReference type="EMBL" id="MWDB01000003">
    <property type="protein sequence ID" value="OQB42392.1"/>
    <property type="molecule type" value="Genomic_DNA"/>
</dbReference>
<sequence>MGQYNTLVKLDEVVKTQRGQVESVYQRRADLIPNIVATVKGEADFEQKTLTQVIEARANAIQLKVDVNNAEEFVKFQEAQGELSQALGRLMVLTENYPSLRANQAFSDLRVQLEGSENRISVERMNYNETVKNYNTKLRTFPTNIIAGLFGFEKANLFEATEGSEVAPVVEF</sequence>
<dbReference type="AlphaFoldDB" id="A0A1V5ZQY7"/>
<proteinExistence type="inferred from homology"/>
<evidence type="ECO:0000256" key="1">
    <source>
        <dbReference type="ARBA" id="ARBA00004167"/>
    </source>
</evidence>
<keyword evidence="5" id="KW-0472">Membrane</keyword>
<dbReference type="PANTHER" id="PTHR34478:SF2">
    <property type="entry name" value="MEMBRANE PROTEIN"/>
    <property type="match status" value="1"/>
</dbReference>
<evidence type="ECO:0000256" key="4">
    <source>
        <dbReference type="ARBA" id="ARBA00022989"/>
    </source>
</evidence>
<name>A0A1V5ZQY7_9BACT</name>
<dbReference type="Gene3D" id="1.20.1440.20">
    <property type="entry name" value="LemA-like domain"/>
    <property type="match status" value="1"/>
</dbReference>
<dbReference type="Proteomes" id="UP000485621">
    <property type="component" value="Unassembled WGS sequence"/>
</dbReference>